<comment type="cofactor">
    <cofactor evidence="1">
        <name>FMN</name>
        <dbReference type="ChEBI" id="CHEBI:58210"/>
    </cofactor>
</comment>
<keyword evidence="4" id="KW-0274">FAD</keyword>
<evidence type="ECO:0000256" key="1">
    <source>
        <dbReference type="ARBA" id="ARBA00001917"/>
    </source>
</evidence>
<gene>
    <name evidence="7" type="primary">rsxG_25</name>
    <name evidence="7" type="ORF">SDC9_96060</name>
</gene>
<dbReference type="PANTHER" id="PTHR43400:SF10">
    <property type="entry name" value="3-OXOSTEROID 1-DEHYDROGENASE"/>
    <property type="match status" value="1"/>
</dbReference>
<keyword evidence="5" id="KW-0560">Oxidoreductase</keyword>
<dbReference type="GO" id="GO:0010181">
    <property type="term" value="F:FMN binding"/>
    <property type="evidence" value="ECO:0007669"/>
    <property type="project" value="InterPro"/>
</dbReference>
<dbReference type="Gene3D" id="3.50.50.60">
    <property type="entry name" value="FAD/NAD(P)-binding domain"/>
    <property type="match status" value="2"/>
</dbReference>
<dbReference type="GO" id="GO:0016491">
    <property type="term" value="F:oxidoreductase activity"/>
    <property type="evidence" value="ECO:0007669"/>
    <property type="project" value="UniProtKB-KW"/>
</dbReference>
<evidence type="ECO:0000256" key="2">
    <source>
        <dbReference type="ARBA" id="ARBA00001974"/>
    </source>
</evidence>
<accession>A0A645AAL0</accession>
<dbReference type="Pfam" id="PF00890">
    <property type="entry name" value="FAD_binding_2"/>
    <property type="match status" value="1"/>
</dbReference>
<dbReference type="Gene3D" id="3.90.700.10">
    <property type="entry name" value="Succinate dehydrogenase/fumarate reductase flavoprotein, catalytic domain"/>
    <property type="match status" value="1"/>
</dbReference>
<feature type="domain" description="FMN-binding" evidence="6">
    <location>
        <begin position="443"/>
        <end position="521"/>
    </location>
</feature>
<evidence type="ECO:0000313" key="7">
    <source>
        <dbReference type="EMBL" id="MPM49331.1"/>
    </source>
</evidence>
<dbReference type="SUPFAM" id="SSF56425">
    <property type="entry name" value="Succinate dehydrogenase/fumarate reductase flavoprotein, catalytic domain"/>
    <property type="match status" value="1"/>
</dbReference>
<dbReference type="Gene3D" id="3.90.1010.20">
    <property type="match status" value="1"/>
</dbReference>
<dbReference type="InterPro" id="IPR007329">
    <property type="entry name" value="FMN-bd"/>
</dbReference>
<dbReference type="InterPro" id="IPR050315">
    <property type="entry name" value="FAD-oxidoreductase_2"/>
</dbReference>
<organism evidence="7">
    <name type="scientific">bioreactor metagenome</name>
    <dbReference type="NCBI Taxonomy" id="1076179"/>
    <lineage>
        <taxon>unclassified sequences</taxon>
        <taxon>metagenomes</taxon>
        <taxon>ecological metagenomes</taxon>
    </lineage>
</organism>
<proteinExistence type="predicted"/>
<dbReference type="InterPro" id="IPR027477">
    <property type="entry name" value="Succ_DH/fumarate_Rdtase_cat_sf"/>
</dbReference>
<comment type="caution">
    <text evidence="7">The sequence shown here is derived from an EMBL/GenBank/DDBJ whole genome shotgun (WGS) entry which is preliminary data.</text>
</comment>
<dbReference type="InterPro" id="IPR003953">
    <property type="entry name" value="FAD-dep_OxRdtase_2_FAD-bd"/>
</dbReference>
<comment type="cofactor">
    <cofactor evidence="2">
        <name>FAD</name>
        <dbReference type="ChEBI" id="CHEBI:57692"/>
    </cofactor>
</comment>
<dbReference type="GO" id="GO:0016020">
    <property type="term" value="C:membrane"/>
    <property type="evidence" value="ECO:0007669"/>
    <property type="project" value="InterPro"/>
</dbReference>
<dbReference type="PANTHER" id="PTHR43400">
    <property type="entry name" value="FUMARATE REDUCTASE"/>
    <property type="match status" value="1"/>
</dbReference>
<evidence type="ECO:0000256" key="4">
    <source>
        <dbReference type="ARBA" id="ARBA00022827"/>
    </source>
</evidence>
<dbReference type="SMART" id="SM00900">
    <property type="entry name" value="FMN_bind"/>
    <property type="match status" value="1"/>
</dbReference>
<name>A0A645AAL0_9ZZZZ</name>
<dbReference type="SUPFAM" id="SSF51905">
    <property type="entry name" value="FAD/NAD(P)-binding domain"/>
    <property type="match status" value="1"/>
</dbReference>
<evidence type="ECO:0000256" key="5">
    <source>
        <dbReference type="ARBA" id="ARBA00023002"/>
    </source>
</evidence>
<reference evidence="7" key="1">
    <citation type="submission" date="2019-08" db="EMBL/GenBank/DDBJ databases">
        <authorList>
            <person name="Kucharzyk K."/>
            <person name="Murdoch R.W."/>
            <person name="Higgins S."/>
            <person name="Loffler F."/>
        </authorList>
    </citation>
    <scope>NUCLEOTIDE SEQUENCE</scope>
</reference>
<dbReference type="GO" id="GO:0008202">
    <property type="term" value="P:steroid metabolic process"/>
    <property type="evidence" value="ECO:0007669"/>
    <property type="project" value="UniProtKB-ARBA"/>
</dbReference>
<dbReference type="Pfam" id="PF04205">
    <property type="entry name" value="FMN_bind"/>
    <property type="match status" value="1"/>
</dbReference>
<protein>
    <submittedName>
        <fullName evidence="7">Electron transport complex subunit RsxG</fullName>
    </submittedName>
</protein>
<evidence type="ECO:0000259" key="6">
    <source>
        <dbReference type="SMART" id="SM00900"/>
    </source>
</evidence>
<evidence type="ECO:0000256" key="3">
    <source>
        <dbReference type="ARBA" id="ARBA00022630"/>
    </source>
</evidence>
<dbReference type="EMBL" id="VSSQ01012481">
    <property type="protein sequence ID" value="MPM49331.1"/>
    <property type="molecule type" value="Genomic_DNA"/>
</dbReference>
<sequence>MLEVYADSISRMADILANEFGANRDEFVDWSSVPLIGSMSPEYPEFEGHEKIGLWTIHQGISDSYLWQLLRKNVTDRAENIDVWFESPGTGLIQDPESKTILGVEVEREGKTLNIRAKNGVVLATGGFENNPSMVENYLGLAEYAPIGGLYNTGDGIRMALDVGADLWHMEVYEGLGDLGANFFEVEPGTRGKVLFFSKFTSGASILVAEDGARYLKEDEVTRHGHISLGGVWVNSRYPKNSYIVFDQAVLDAVVAAGTIAADDTRILSAASVAELAEKTGINADGLAATIKKFNGYAASGNDAQLGRSAASMASFAGDKYYAIKMIPNILNTQGGPRRNENAEVLDRDGNPIPHLYSAGELGGITSFQYQGGGNIAECITFGKIAGTNAAAAKTDTLPAYAARTAVTSTPTYLPGTTTDIAPVTEEPAPETAENEYIGKAEGMGGPVTVKVTMDGDAIAKVEVISHKETDGIGTKPIDSMPEQFVGMKTADEVAAVDKVAGATITSNALKEAVADALSQVK</sequence>
<keyword evidence="3" id="KW-0285">Flavoprotein</keyword>
<dbReference type="InterPro" id="IPR036188">
    <property type="entry name" value="FAD/NAD-bd_sf"/>
</dbReference>
<dbReference type="AlphaFoldDB" id="A0A645AAL0"/>